<dbReference type="Proteomes" id="UP000192656">
    <property type="component" value="Unassembled WGS sequence"/>
</dbReference>
<dbReference type="Gene3D" id="3.40.120.10">
    <property type="entry name" value="Alpha-D-Glucose-1,6-Bisphosphate, subunit A, domain 3"/>
    <property type="match status" value="3"/>
</dbReference>
<organism evidence="12 13">
    <name type="scientific">Fulvimarina manganoxydans</name>
    <dbReference type="NCBI Taxonomy" id="937218"/>
    <lineage>
        <taxon>Bacteria</taxon>
        <taxon>Pseudomonadati</taxon>
        <taxon>Pseudomonadota</taxon>
        <taxon>Alphaproteobacteria</taxon>
        <taxon>Hyphomicrobiales</taxon>
        <taxon>Aurantimonadaceae</taxon>
        <taxon>Fulvimarina</taxon>
    </lineage>
</organism>
<evidence type="ECO:0000259" key="10">
    <source>
        <dbReference type="Pfam" id="PF02879"/>
    </source>
</evidence>
<dbReference type="InterPro" id="IPR005844">
    <property type="entry name" value="A-D-PHexomutase_a/b/a-I"/>
</dbReference>
<feature type="domain" description="Alpha-D-phosphohexomutase alpha/beta/alpha" evidence="11">
    <location>
        <begin position="262"/>
        <end position="367"/>
    </location>
</feature>
<evidence type="ECO:0000256" key="4">
    <source>
        <dbReference type="ARBA" id="ARBA00022723"/>
    </source>
</evidence>
<dbReference type="Gene3D" id="3.30.310.50">
    <property type="entry name" value="Alpha-D-phosphohexomutase, C-terminal domain"/>
    <property type="match status" value="1"/>
</dbReference>
<dbReference type="InterPro" id="IPR005845">
    <property type="entry name" value="A-D-PHexomutase_a/b/a-II"/>
</dbReference>
<dbReference type="Pfam" id="PF00408">
    <property type="entry name" value="PGM_PMM_IV"/>
    <property type="match status" value="1"/>
</dbReference>
<feature type="domain" description="Alpha-D-phosphohexomutase alpha/beta/alpha" evidence="9">
    <location>
        <begin position="4"/>
        <end position="131"/>
    </location>
</feature>
<feature type="domain" description="Alpha-D-phosphohexomutase C-terminal" evidence="8">
    <location>
        <begin position="412"/>
        <end position="465"/>
    </location>
</feature>
<keyword evidence="6" id="KW-0413">Isomerase</keyword>
<evidence type="ECO:0000313" key="12">
    <source>
        <dbReference type="EMBL" id="SMC40829.1"/>
    </source>
</evidence>
<dbReference type="Pfam" id="PF02880">
    <property type="entry name" value="PGM_PMM_III"/>
    <property type="match status" value="1"/>
</dbReference>
<dbReference type="PANTHER" id="PTHR42946:SF1">
    <property type="entry name" value="PHOSPHOGLUCOMUTASE (ALPHA-D-GLUCOSE-1,6-BISPHOSPHATE-DEPENDENT)"/>
    <property type="match status" value="1"/>
</dbReference>
<dbReference type="STRING" id="937218.SAMN06297251_10260"/>
<evidence type="ECO:0000256" key="6">
    <source>
        <dbReference type="ARBA" id="ARBA00023235"/>
    </source>
</evidence>
<dbReference type="PANTHER" id="PTHR42946">
    <property type="entry name" value="PHOSPHOHEXOSE MUTASE"/>
    <property type="match status" value="1"/>
</dbReference>
<dbReference type="InterPro" id="IPR016066">
    <property type="entry name" value="A-D-PHexomutase_CS"/>
</dbReference>
<evidence type="ECO:0000256" key="2">
    <source>
        <dbReference type="ARBA" id="ARBA00010231"/>
    </source>
</evidence>
<evidence type="ECO:0000256" key="5">
    <source>
        <dbReference type="ARBA" id="ARBA00022842"/>
    </source>
</evidence>
<keyword evidence="13" id="KW-1185">Reference proteome</keyword>
<feature type="domain" description="Alpha-D-phosphohexomutase alpha/beta/alpha" evidence="10">
    <location>
        <begin position="160"/>
        <end position="257"/>
    </location>
</feature>
<keyword evidence="4 7" id="KW-0479">Metal-binding</keyword>
<gene>
    <name evidence="12" type="ORF">SAMN06297251_10260</name>
</gene>
<dbReference type="PROSITE" id="PS00710">
    <property type="entry name" value="PGM_PMM"/>
    <property type="match status" value="1"/>
</dbReference>
<dbReference type="GO" id="GO:0005975">
    <property type="term" value="P:carbohydrate metabolic process"/>
    <property type="evidence" value="ECO:0007669"/>
    <property type="project" value="InterPro"/>
</dbReference>
<dbReference type="InterPro" id="IPR036900">
    <property type="entry name" value="A-D-PHexomutase_C_sf"/>
</dbReference>
<dbReference type="InterPro" id="IPR050060">
    <property type="entry name" value="Phosphoglucosamine_mutase"/>
</dbReference>
<evidence type="ECO:0000313" key="13">
    <source>
        <dbReference type="Proteomes" id="UP000192656"/>
    </source>
</evidence>
<evidence type="ECO:0000259" key="8">
    <source>
        <dbReference type="Pfam" id="PF00408"/>
    </source>
</evidence>
<dbReference type="InterPro" id="IPR005843">
    <property type="entry name" value="A-D-PHexomutase_C"/>
</dbReference>
<reference evidence="12 13" key="1">
    <citation type="submission" date="2017-04" db="EMBL/GenBank/DDBJ databases">
        <authorList>
            <person name="Afonso C.L."/>
            <person name="Miller P.J."/>
            <person name="Scott M.A."/>
            <person name="Spackman E."/>
            <person name="Goraichik I."/>
            <person name="Dimitrov K.M."/>
            <person name="Suarez D.L."/>
            <person name="Swayne D.E."/>
        </authorList>
    </citation>
    <scope>NUCLEOTIDE SEQUENCE [LARGE SCALE GENOMIC DNA]</scope>
    <source>
        <strain evidence="12 13">CGMCC 1.10972</strain>
    </source>
</reference>
<dbReference type="RefSeq" id="WP_084408528.1">
    <property type="nucleotide sequence ID" value="NZ_FWXR01000002.1"/>
</dbReference>
<evidence type="ECO:0000256" key="1">
    <source>
        <dbReference type="ARBA" id="ARBA00001946"/>
    </source>
</evidence>
<comment type="cofactor">
    <cofactor evidence="1">
        <name>Mg(2+)</name>
        <dbReference type="ChEBI" id="CHEBI:18420"/>
    </cofactor>
</comment>
<dbReference type="GO" id="GO:0000287">
    <property type="term" value="F:magnesium ion binding"/>
    <property type="evidence" value="ECO:0007669"/>
    <property type="project" value="InterPro"/>
</dbReference>
<dbReference type="Pfam" id="PF02878">
    <property type="entry name" value="PGM_PMM_I"/>
    <property type="match status" value="1"/>
</dbReference>
<dbReference type="EMBL" id="FWXR01000002">
    <property type="protein sequence ID" value="SMC40829.1"/>
    <property type="molecule type" value="Genomic_DNA"/>
</dbReference>
<keyword evidence="5 7" id="KW-0460">Magnesium</keyword>
<evidence type="ECO:0000259" key="11">
    <source>
        <dbReference type="Pfam" id="PF02880"/>
    </source>
</evidence>
<evidence type="ECO:0000256" key="7">
    <source>
        <dbReference type="RuleBase" id="RU004326"/>
    </source>
</evidence>
<protein>
    <submittedName>
        <fullName evidence="12">Phosphomannomutase</fullName>
    </submittedName>
</protein>
<dbReference type="Pfam" id="PF02879">
    <property type="entry name" value="PGM_PMM_II"/>
    <property type="match status" value="1"/>
</dbReference>
<dbReference type="SUPFAM" id="SSF53738">
    <property type="entry name" value="Phosphoglucomutase, first 3 domains"/>
    <property type="match status" value="3"/>
</dbReference>
<evidence type="ECO:0000256" key="3">
    <source>
        <dbReference type="ARBA" id="ARBA00022553"/>
    </source>
</evidence>
<dbReference type="GO" id="GO:0004615">
    <property type="term" value="F:phosphomannomutase activity"/>
    <property type="evidence" value="ECO:0007669"/>
    <property type="project" value="TreeGrafter"/>
</dbReference>
<dbReference type="AlphaFoldDB" id="A0A1W1YXB8"/>
<accession>A0A1W1YXB8</accession>
<sequence length="480" mass="49729">MDSLKFGTSGLRGLVTDLDTPAAYAWTRAFVDHLEASGQAGSRTVFIGEDLRASSPAIARRVAAAIQDAGMTPVACGALPTPALAMAAMARAGAAVMITGSHIPDDRNGLKFYVPTGEVSKSDEAGIRAAHEALPADVRQVETTLDLSSVEQAGTAALKAYAERYIAFFGNEALKGLTVGLYEQSSVARDSLGDILRGLGADVVSLARADRFIPVDTEAHRPEDIALVEGWAGEGRFDAIVSTDGDADRPMVADSKGAILRGDVLGLIVARHLKLQTIVTPVTSSSAIEATGIASTVKRTKVGSPFVIAGIEEARTAGLSGIVGFEANGGVLLGSDVERDSKRLPALATRDAVLPILCALLEAKAAGTSGLSGVVASLNAGCTAANRLKEISADRSGPFLQRLAEDEAYRSKLMADIAPIQGVDALDGVRMVLAGGRSIHYRASGNAPELRCYVEAPTEDEANKLLVKGLALAEAELAAS</sequence>
<dbReference type="SUPFAM" id="SSF55957">
    <property type="entry name" value="Phosphoglucomutase, C-terminal domain"/>
    <property type="match status" value="1"/>
</dbReference>
<name>A0A1W1YXB8_9HYPH</name>
<dbReference type="OrthoDB" id="9803322at2"/>
<keyword evidence="3" id="KW-0597">Phosphoprotein</keyword>
<evidence type="ECO:0000259" key="9">
    <source>
        <dbReference type="Pfam" id="PF02878"/>
    </source>
</evidence>
<proteinExistence type="inferred from homology"/>
<comment type="similarity">
    <text evidence="2 7">Belongs to the phosphohexose mutase family.</text>
</comment>
<dbReference type="InterPro" id="IPR005846">
    <property type="entry name" value="A-D-PHexomutase_a/b/a-III"/>
</dbReference>
<dbReference type="InterPro" id="IPR016055">
    <property type="entry name" value="A-D-PHexomutase_a/b/a-I/II/III"/>
</dbReference>